<proteinExistence type="predicted"/>
<organism evidence="1 2">
    <name type="scientific">Nitratireductor aquimarinus</name>
    <dbReference type="NCBI Taxonomy" id="889300"/>
    <lineage>
        <taxon>Bacteria</taxon>
        <taxon>Pseudomonadati</taxon>
        <taxon>Pseudomonadota</taxon>
        <taxon>Alphaproteobacteria</taxon>
        <taxon>Hyphomicrobiales</taxon>
        <taxon>Phyllobacteriaceae</taxon>
        <taxon>Nitratireductor</taxon>
    </lineage>
</organism>
<sequence>MDRRAGEGALVAYFGYGSLVNRDTHRTEIVDALPARLKGWRRHWVRRDEESSRALLSVRRDPASVTDGLLVIDRAENLPAVDLREERYQRVSLAPADLELSADLPADCPLHVYEANLVHAPVRLEIIQSYLDAVLQGFLREYGRSGVERFVSETEGFDAEILADRKTPTYPRAVVLSDEEKSLFDAILMQKIE</sequence>
<comment type="caution">
    <text evidence="1">The sequence shown here is derived from an EMBL/GenBank/DDBJ whole genome shotgun (WGS) entry which is preliminary data.</text>
</comment>
<dbReference type="Gene3D" id="3.10.490.10">
    <property type="entry name" value="Gamma-glutamyl cyclotransferase-like"/>
    <property type="match status" value="1"/>
</dbReference>
<dbReference type="Proteomes" id="UP001185659">
    <property type="component" value="Unassembled WGS sequence"/>
</dbReference>
<evidence type="ECO:0000313" key="2">
    <source>
        <dbReference type="Proteomes" id="UP001185659"/>
    </source>
</evidence>
<reference evidence="1 2" key="1">
    <citation type="submission" date="2023-10" db="EMBL/GenBank/DDBJ databases">
        <authorList>
            <person name="Venkata Ramana C."/>
            <person name="Sasikala C."/>
            <person name="Dhurka M."/>
        </authorList>
    </citation>
    <scope>NUCLEOTIDE SEQUENCE [LARGE SCALE GENOMIC DNA]</scope>
    <source>
        <strain evidence="1 2">KCTC 32151</strain>
    </source>
</reference>
<keyword evidence="2" id="KW-1185">Reference proteome</keyword>
<accession>A0ABU4ARD4</accession>
<name>A0ABU4ARD4_9HYPH</name>
<dbReference type="EMBL" id="JAWLIP010000013">
    <property type="protein sequence ID" value="MDV6228798.1"/>
    <property type="molecule type" value="Genomic_DNA"/>
</dbReference>
<protein>
    <submittedName>
        <fullName evidence="1">Gamma-glutamylcyclotransferase family protein</fullName>
    </submittedName>
</protein>
<dbReference type="RefSeq" id="WP_317562521.1">
    <property type="nucleotide sequence ID" value="NZ_JAWLIP010000013.1"/>
</dbReference>
<dbReference type="CDD" id="cd06661">
    <property type="entry name" value="GGCT_like"/>
    <property type="match status" value="1"/>
</dbReference>
<evidence type="ECO:0000313" key="1">
    <source>
        <dbReference type="EMBL" id="MDV6228798.1"/>
    </source>
</evidence>
<gene>
    <name evidence="1" type="ORF">R2G56_21130</name>
</gene>
<dbReference type="InterPro" id="IPR013024">
    <property type="entry name" value="GGCT-like"/>
</dbReference>